<keyword evidence="2" id="KW-0106">Calcium</keyword>
<dbReference type="EnsemblMetazoa" id="CLYHEMT013426.1">
    <property type="protein sequence ID" value="CLYHEMP013426.1"/>
    <property type="gene ID" value="CLYHEMG013426"/>
</dbReference>
<evidence type="ECO:0000256" key="3">
    <source>
        <dbReference type="ARBA" id="ARBA00023223"/>
    </source>
</evidence>
<evidence type="ECO:0000313" key="9">
    <source>
        <dbReference type="Proteomes" id="UP000594262"/>
    </source>
</evidence>
<dbReference type="GO" id="GO:0005509">
    <property type="term" value="F:calcium ion binding"/>
    <property type="evidence" value="ECO:0007669"/>
    <property type="project" value="InterPro"/>
</dbReference>
<feature type="compositionally biased region" description="Basic residues" evidence="5">
    <location>
        <begin position="349"/>
        <end position="358"/>
    </location>
</feature>
<feature type="compositionally biased region" description="Low complexity" evidence="5">
    <location>
        <begin position="420"/>
        <end position="442"/>
    </location>
</feature>
<evidence type="ECO:0000256" key="2">
    <source>
        <dbReference type="ARBA" id="ARBA00022837"/>
    </source>
</evidence>
<feature type="compositionally biased region" description="Basic and acidic residues" evidence="5">
    <location>
        <begin position="751"/>
        <end position="787"/>
    </location>
</feature>
<reference evidence="8" key="1">
    <citation type="submission" date="2021-01" db="UniProtKB">
        <authorList>
            <consortium name="EnsemblMetazoa"/>
        </authorList>
    </citation>
    <scope>IDENTIFICATION</scope>
</reference>
<dbReference type="InterPro" id="IPR002048">
    <property type="entry name" value="EF_hand_dom"/>
</dbReference>
<feature type="compositionally biased region" description="Basic and acidic residues" evidence="5">
    <location>
        <begin position="35"/>
        <end position="44"/>
    </location>
</feature>
<evidence type="ECO:0000256" key="5">
    <source>
        <dbReference type="SAM" id="MobiDB-lite"/>
    </source>
</evidence>
<evidence type="ECO:0000313" key="8">
    <source>
        <dbReference type="EnsemblMetazoa" id="CLYHEMP013426.1"/>
    </source>
</evidence>
<dbReference type="PROSITE" id="PS50222">
    <property type="entry name" value="EF_HAND_2"/>
    <property type="match status" value="1"/>
</dbReference>
<dbReference type="RefSeq" id="XP_066935023.1">
    <property type="nucleotide sequence ID" value="XM_067078922.1"/>
</dbReference>
<dbReference type="GeneID" id="136822653"/>
<feature type="compositionally biased region" description="Polar residues" evidence="5">
    <location>
        <begin position="915"/>
        <end position="930"/>
    </location>
</feature>
<evidence type="ECO:0000259" key="7">
    <source>
        <dbReference type="PROSITE" id="PS50222"/>
    </source>
</evidence>
<proteinExistence type="inferred from homology"/>
<dbReference type="Proteomes" id="UP000594262">
    <property type="component" value="Unplaced"/>
</dbReference>
<dbReference type="InterPro" id="IPR000261">
    <property type="entry name" value="EH_dom"/>
</dbReference>
<feature type="compositionally biased region" description="Polar residues" evidence="5">
    <location>
        <begin position="46"/>
        <end position="55"/>
    </location>
</feature>
<dbReference type="GO" id="GO:0005737">
    <property type="term" value="C:cytoplasm"/>
    <property type="evidence" value="ECO:0007669"/>
    <property type="project" value="TreeGrafter"/>
</dbReference>
<feature type="compositionally biased region" description="Polar residues" evidence="5">
    <location>
        <begin position="73"/>
        <end position="101"/>
    </location>
</feature>
<dbReference type="PROSITE" id="PS00018">
    <property type="entry name" value="EF_HAND_1"/>
    <property type="match status" value="1"/>
</dbReference>
<feature type="compositionally biased region" description="Low complexity" evidence="5">
    <location>
        <begin position="882"/>
        <end position="901"/>
    </location>
</feature>
<accession>A0A7M5WUS8</accession>
<feature type="compositionally biased region" description="Polar residues" evidence="5">
    <location>
        <begin position="377"/>
        <end position="403"/>
    </location>
</feature>
<feature type="compositionally biased region" description="Polar residues" evidence="5">
    <location>
        <begin position="715"/>
        <end position="735"/>
    </location>
</feature>
<feature type="compositionally biased region" description="Basic and acidic residues" evidence="5">
    <location>
        <begin position="17"/>
        <end position="28"/>
    </location>
</feature>
<feature type="region of interest" description="Disordered" evidence="5">
    <location>
        <begin position="542"/>
        <end position="642"/>
    </location>
</feature>
<keyword evidence="3" id="KW-0455">Luminescence</keyword>
<keyword evidence="4" id="KW-0599">Photoprotein</keyword>
<feature type="compositionally biased region" description="Polar residues" evidence="5">
    <location>
        <begin position="841"/>
        <end position="854"/>
    </location>
</feature>
<sequence length="1025" mass="113474">MDFDPLSDNEDDVTFMPEKKKKDKEEKRRKSKGSHKSDKRDKGSFSDGSTPTAMKSKNVVHGLVGPAEYIAENSPTHGESSTAFGNQPTSPTTNISAAQVFSQQQVTPQKIQQTSQVLQQQTPQQMQQQWTPQKHQQANNQQFAQQSNSTPNFQQLQYQNTPTSGQPFTANFNASSTKIERPHSSAALLQERTPQQSPQPFKQSTTMTQQKVTLLAQAMNTTPQPQPSPLPNKQAPAASIQPLPPNPSQLTAAINMTHHRNSSYSRAMSLPVESATGKQDASSDHMINRFHTKFDSELEVSTNVVGSPILENPASPFQRSDSLSSPPLTPNNKHSASQQELWNNAPPLHHAHHHHTHHSHEAPHTPKQHDGDWAHFSPQTEDVPTSSHPNTGVISSSVESDNQLPPPSNHIDIPRKRSQTESMASSSMASSIPESTSSVDSSSDNEEMRITQEQREYYTNQFKSLQPNEDDVIKGPQARDFFLKSNLAMETLSKIWHLSDLDKDGALNLEEFQIAMHLVVLIKHGYELPMVLPPSLLGQEQVHQMASQDGVGMSDEDEKLISDDEKQESGDWSAEFDATDGAPIDRGERTVQTYAQPSPTSVTVPSETRVQPVSHITEQQQINHDDENELPSSPGALASPNDVAAAGGKITAIARPRVTANKNVNLMDASPWQLLPPPSGKTGKFGGPNGGTTAKKALKMDSVDSELDSAGVISDSENNKLVSIDNHMSQTTSPTNGDSSLDNLDDDEHLTDDHDHERLKVKKKDSAYFRNLSKEKSRSIDSLRSDISESSMFEWKRQSIRRESRPRSFNGESTSHDTPQFESPPVPPPRTNKGHARASSLDFNQMFHNRSPRVSSEPKLQVTTPTDGTGKNPPQKPPRSNPPSTSSTNNSSAAPTAAARPRSSKGDEYHRSRSLDITLNDSVINEKPSNQRVKTLGSPLTENARVNSKEHVRFMEEPEVLSNNTKSPMEIQMRKHELQARLRDLKTKNSTLSSLISQLGMEWKEVCEERISLEIRLQRAQQELE</sequence>
<keyword evidence="9" id="KW-1185">Reference proteome</keyword>
<comment type="similarity">
    <text evidence="1">Belongs to the aequorin family.</text>
</comment>
<organism evidence="8 9">
    <name type="scientific">Clytia hemisphaerica</name>
    <dbReference type="NCBI Taxonomy" id="252671"/>
    <lineage>
        <taxon>Eukaryota</taxon>
        <taxon>Metazoa</taxon>
        <taxon>Cnidaria</taxon>
        <taxon>Hydrozoa</taxon>
        <taxon>Hydroidolina</taxon>
        <taxon>Leptothecata</taxon>
        <taxon>Obeliida</taxon>
        <taxon>Clytiidae</taxon>
        <taxon>Clytia</taxon>
    </lineage>
</organism>
<feature type="compositionally biased region" description="Polar residues" evidence="5">
    <location>
        <begin position="590"/>
        <end position="622"/>
    </location>
</feature>
<dbReference type="GO" id="GO:0008218">
    <property type="term" value="P:bioluminescence"/>
    <property type="evidence" value="ECO:0007669"/>
    <property type="project" value="UniProtKB-KW"/>
</dbReference>
<feature type="compositionally biased region" description="Basic and acidic residues" evidence="5">
    <location>
        <begin position="359"/>
        <end position="373"/>
    </location>
</feature>
<evidence type="ECO:0000259" key="6">
    <source>
        <dbReference type="PROSITE" id="PS50031"/>
    </source>
</evidence>
<feature type="compositionally biased region" description="Polar residues" evidence="5">
    <location>
        <begin position="315"/>
        <end position="342"/>
    </location>
</feature>
<feature type="compositionally biased region" description="Basic and acidic residues" evidence="5">
    <location>
        <begin position="559"/>
        <end position="569"/>
    </location>
</feature>
<dbReference type="Gene3D" id="1.10.238.10">
    <property type="entry name" value="EF-hand"/>
    <property type="match status" value="1"/>
</dbReference>
<dbReference type="GO" id="GO:0005886">
    <property type="term" value="C:plasma membrane"/>
    <property type="evidence" value="ECO:0007669"/>
    <property type="project" value="TreeGrafter"/>
</dbReference>
<dbReference type="PANTHER" id="PTHR11216">
    <property type="entry name" value="EH DOMAIN"/>
    <property type="match status" value="1"/>
</dbReference>
<dbReference type="Pfam" id="PF12763">
    <property type="entry name" value="EH"/>
    <property type="match status" value="1"/>
</dbReference>
<dbReference type="AlphaFoldDB" id="A0A7M5WUS8"/>
<feature type="region of interest" description="Disordered" evidence="5">
    <location>
        <begin position="307"/>
        <end position="448"/>
    </location>
</feature>
<dbReference type="OrthoDB" id="6022700at2759"/>
<feature type="compositionally biased region" description="Acidic residues" evidence="5">
    <location>
        <begin position="1"/>
        <end position="13"/>
    </location>
</feature>
<feature type="region of interest" description="Disordered" evidence="5">
    <location>
        <begin position="220"/>
        <end position="239"/>
    </location>
</feature>
<name>A0A7M5WUS8_9CNID</name>
<feature type="region of interest" description="Disordered" evidence="5">
    <location>
        <begin position="1"/>
        <end position="184"/>
    </location>
</feature>
<feature type="compositionally biased region" description="Basic and acidic residues" evidence="5">
    <location>
        <begin position="904"/>
        <end position="914"/>
    </location>
</feature>
<dbReference type="SMART" id="SM00027">
    <property type="entry name" value="EH"/>
    <property type="match status" value="1"/>
</dbReference>
<feature type="region of interest" description="Disordered" evidence="5">
    <location>
        <begin position="669"/>
        <end position="930"/>
    </location>
</feature>
<evidence type="ECO:0000256" key="4">
    <source>
        <dbReference type="ARBA" id="ARBA00023262"/>
    </source>
</evidence>
<feature type="domain" description="EF-hand" evidence="7">
    <location>
        <begin position="487"/>
        <end position="522"/>
    </location>
</feature>
<dbReference type="InterPro" id="IPR018247">
    <property type="entry name" value="EF_Hand_1_Ca_BS"/>
</dbReference>
<feature type="domain" description="EH" evidence="6">
    <location>
        <begin position="454"/>
        <end position="543"/>
    </location>
</feature>
<feature type="compositionally biased region" description="Polar residues" evidence="5">
    <location>
        <begin position="150"/>
        <end position="177"/>
    </location>
</feature>
<dbReference type="PROSITE" id="PS50031">
    <property type="entry name" value="EH"/>
    <property type="match status" value="1"/>
</dbReference>
<feature type="compositionally biased region" description="Low complexity" evidence="5">
    <location>
        <begin position="102"/>
        <end position="149"/>
    </location>
</feature>
<dbReference type="PANTHER" id="PTHR11216:SF174">
    <property type="entry name" value="GH06923P"/>
    <property type="match status" value="1"/>
</dbReference>
<protein>
    <submittedName>
        <fullName evidence="8">Uncharacterized protein</fullName>
    </submittedName>
</protein>
<dbReference type="CDD" id="cd00052">
    <property type="entry name" value="EH"/>
    <property type="match status" value="1"/>
</dbReference>
<dbReference type="SUPFAM" id="SSF47473">
    <property type="entry name" value="EF-hand"/>
    <property type="match status" value="1"/>
</dbReference>
<dbReference type="InterPro" id="IPR011992">
    <property type="entry name" value="EF-hand-dom_pair"/>
</dbReference>
<evidence type="ECO:0000256" key="1">
    <source>
        <dbReference type="ARBA" id="ARBA00007828"/>
    </source>
</evidence>
<feature type="compositionally biased region" description="Polar residues" evidence="5">
    <location>
        <begin position="810"/>
        <end position="821"/>
    </location>
</feature>
<dbReference type="GO" id="GO:0006897">
    <property type="term" value="P:endocytosis"/>
    <property type="evidence" value="ECO:0007669"/>
    <property type="project" value="TreeGrafter"/>
</dbReference>
<feature type="compositionally biased region" description="Basic and acidic residues" evidence="5">
    <location>
        <begin position="794"/>
        <end position="806"/>
    </location>
</feature>
<dbReference type="GO" id="GO:0016197">
    <property type="term" value="P:endosomal transport"/>
    <property type="evidence" value="ECO:0007669"/>
    <property type="project" value="TreeGrafter"/>
</dbReference>